<name>A0A2V1GQR8_9GAMM</name>
<evidence type="ECO:0000313" key="1">
    <source>
        <dbReference type="EMBL" id="PVZ66408.1"/>
    </source>
</evidence>
<organism evidence="1 2">
    <name type="scientific">Pelagibaculum spongiae</name>
    <dbReference type="NCBI Taxonomy" id="2080658"/>
    <lineage>
        <taxon>Bacteria</taxon>
        <taxon>Pseudomonadati</taxon>
        <taxon>Pseudomonadota</taxon>
        <taxon>Gammaproteobacteria</taxon>
        <taxon>Oceanospirillales</taxon>
        <taxon>Pelagibaculum</taxon>
    </lineage>
</organism>
<reference evidence="1 2" key="1">
    <citation type="submission" date="2018-04" db="EMBL/GenBank/DDBJ databases">
        <title>Thalassorhabdus spongiae gen. nov., sp. nov., isolated from a marine sponge in South-West Iceland.</title>
        <authorList>
            <person name="Knobloch S."/>
            <person name="Daussin A."/>
            <person name="Johannsson R."/>
            <person name="Marteinsson V.T."/>
        </authorList>
    </citation>
    <scope>NUCLEOTIDE SEQUENCE [LARGE SCALE GENOMIC DNA]</scope>
    <source>
        <strain evidence="1 2">Hp12</strain>
    </source>
</reference>
<dbReference type="Proteomes" id="UP000244906">
    <property type="component" value="Unassembled WGS sequence"/>
</dbReference>
<sequence length="116" mass="13562">MTAKIIEFPRQETLWQKEIENIIDNHLQHSDPDVLKAWQASLKGLLPQYMYLPDVEIELQLPPEYDENQAQFIGDLVAQSIESYQDSCRSQQRGMVMEMAMQQKRICELEINGYST</sequence>
<proteinExistence type="predicted"/>
<keyword evidence="2" id="KW-1185">Reference proteome</keyword>
<protein>
    <submittedName>
        <fullName evidence="1">Uncharacterized protein</fullName>
    </submittedName>
</protein>
<dbReference type="EMBL" id="QDDL01000008">
    <property type="protein sequence ID" value="PVZ66408.1"/>
    <property type="molecule type" value="Genomic_DNA"/>
</dbReference>
<evidence type="ECO:0000313" key="2">
    <source>
        <dbReference type="Proteomes" id="UP000244906"/>
    </source>
</evidence>
<gene>
    <name evidence="1" type="ORF">DC094_17085</name>
</gene>
<dbReference type="RefSeq" id="WP_116688327.1">
    <property type="nucleotide sequence ID" value="NZ_CAWNYD010000008.1"/>
</dbReference>
<accession>A0A2V1GQR8</accession>
<comment type="caution">
    <text evidence="1">The sequence shown here is derived from an EMBL/GenBank/DDBJ whole genome shotgun (WGS) entry which is preliminary data.</text>
</comment>
<dbReference type="AlphaFoldDB" id="A0A2V1GQR8"/>